<feature type="transmembrane region" description="Helical" evidence="2">
    <location>
        <begin position="249"/>
        <end position="268"/>
    </location>
</feature>
<feature type="transmembrane region" description="Helical" evidence="2">
    <location>
        <begin position="223"/>
        <end position="243"/>
    </location>
</feature>
<feature type="transmembrane region" description="Helical" evidence="2">
    <location>
        <begin position="102"/>
        <end position="122"/>
    </location>
</feature>
<evidence type="ECO:0000313" key="3">
    <source>
        <dbReference type="EMBL" id="KAK7046512.1"/>
    </source>
</evidence>
<gene>
    <name evidence="3" type="ORF">R3P38DRAFT_3175791</name>
</gene>
<dbReference type="AlphaFoldDB" id="A0AAW0D646"/>
<evidence type="ECO:0000256" key="2">
    <source>
        <dbReference type="SAM" id="Phobius"/>
    </source>
</evidence>
<feature type="compositionally biased region" description="Polar residues" evidence="1">
    <location>
        <begin position="302"/>
        <end position="313"/>
    </location>
</feature>
<reference evidence="3 4" key="1">
    <citation type="journal article" date="2024" name="J Genomics">
        <title>Draft genome sequencing and assembly of Favolaschia claudopus CIRM-BRFM 2984 isolated from oak limbs.</title>
        <authorList>
            <person name="Navarro D."/>
            <person name="Drula E."/>
            <person name="Chaduli D."/>
            <person name="Cazenave R."/>
            <person name="Ahrendt S."/>
            <person name="Wang J."/>
            <person name="Lipzen A."/>
            <person name="Daum C."/>
            <person name="Barry K."/>
            <person name="Grigoriev I.V."/>
            <person name="Favel A."/>
            <person name="Rosso M.N."/>
            <person name="Martin F."/>
        </authorList>
    </citation>
    <scope>NUCLEOTIDE SEQUENCE [LARGE SCALE GENOMIC DNA]</scope>
    <source>
        <strain evidence="3 4">CIRM-BRFM 2984</strain>
    </source>
</reference>
<evidence type="ECO:0000313" key="4">
    <source>
        <dbReference type="Proteomes" id="UP001362999"/>
    </source>
</evidence>
<feature type="compositionally biased region" description="Basic and acidic residues" evidence="1">
    <location>
        <begin position="332"/>
        <end position="341"/>
    </location>
</feature>
<keyword evidence="2" id="KW-1133">Transmembrane helix</keyword>
<keyword evidence="4" id="KW-1185">Reference proteome</keyword>
<feature type="transmembrane region" description="Helical" evidence="2">
    <location>
        <begin position="134"/>
        <end position="153"/>
    </location>
</feature>
<feature type="transmembrane region" description="Helical" evidence="2">
    <location>
        <begin position="185"/>
        <end position="202"/>
    </location>
</feature>
<feature type="transmembrane region" description="Helical" evidence="2">
    <location>
        <begin position="75"/>
        <end position="96"/>
    </location>
</feature>
<evidence type="ECO:0000256" key="1">
    <source>
        <dbReference type="SAM" id="MobiDB-lite"/>
    </source>
</evidence>
<organism evidence="3 4">
    <name type="scientific">Favolaschia claudopus</name>
    <dbReference type="NCBI Taxonomy" id="2862362"/>
    <lineage>
        <taxon>Eukaryota</taxon>
        <taxon>Fungi</taxon>
        <taxon>Dikarya</taxon>
        <taxon>Basidiomycota</taxon>
        <taxon>Agaricomycotina</taxon>
        <taxon>Agaricomycetes</taxon>
        <taxon>Agaricomycetidae</taxon>
        <taxon>Agaricales</taxon>
        <taxon>Marasmiineae</taxon>
        <taxon>Mycenaceae</taxon>
        <taxon>Favolaschia</taxon>
    </lineage>
</organism>
<sequence length="341" mass="38381">MSNRNLQMQPPTMAQELFFLDYNHLIGLTILYFDHLVTLGMILHLLYIRCTSHRLFLSGTEIELLWRRRVSFSAYWFYINRYLGLFSGLAVSALPFDCRNYSFFREVVLVVTQTIAGVIMIIRVYALYGRDRRVLWAMLGVGFGVIGISVFSVTQQHASYSKMVGGCHYDLSQGTSLRLAGSWEGLFVFDTFIFMLTVYNAFRTWRRVAPTLNLYTLVVRDGAAYFGIMALANLANIATFYFTGPLLPGSLATFANCISITMISRLILNLHKHAFHGLTSNPSTALRNNDLTLGSGANISFTTSFSEPENQAGTPMRVGSTQEDEDDNGADGWDRSQSRHT</sequence>
<comment type="caution">
    <text evidence="3">The sequence shown here is derived from an EMBL/GenBank/DDBJ whole genome shotgun (WGS) entry which is preliminary data.</text>
</comment>
<protein>
    <submittedName>
        <fullName evidence="3">Uncharacterized protein</fullName>
    </submittedName>
</protein>
<feature type="transmembrane region" description="Helical" evidence="2">
    <location>
        <begin position="25"/>
        <end position="48"/>
    </location>
</feature>
<accession>A0AAW0D646</accession>
<dbReference type="EMBL" id="JAWWNJ010000010">
    <property type="protein sequence ID" value="KAK7046512.1"/>
    <property type="molecule type" value="Genomic_DNA"/>
</dbReference>
<proteinExistence type="predicted"/>
<keyword evidence="2" id="KW-0472">Membrane</keyword>
<keyword evidence="2" id="KW-0812">Transmembrane</keyword>
<name>A0AAW0D646_9AGAR</name>
<dbReference type="Proteomes" id="UP001362999">
    <property type="component" value="Unassembled WGS sequence"/>
</dbReference>
<feature type="region of interest" description="Disordered" evidence="1">
    <location>
        <begin position="302"/>
        <end position="341"/>
    </location>
</feature>